<proteinExistence type="inferred from homology"/>
<dbReference type="Pfam" id="PF02113">
    <property type="entry name" value="Peptidase_S13"/>
    <property type="match status" value="2"/>
</dbReference>
<dbReference type="EMBL" id="BJLP01000050">
    <property type="protein sequence ID" value="GEA82191.1"/>
    <property type="molecule type" value="Genomic_DNA"/>
</dbReference>
<dbReference type="Proteomes" id="UP000315842">
    <property type="component" value="Unassembled WGS sequence"/>
</dbReference>
<evidence type="ECO:0000256" key="2">
    <source>
        <dbReference type="ARBA" id="ARBA00022801"/>
    </source>
</evidence>
<dbReference type="NCBIfam" id="TIGR00666">
    <property type="entry name" value="PBP4"/>
    <property type="match status" value="1"/>
</dbReference>
<keyword evidence="4" id="KW-1185">Reference proteome</keyword>
<keyword evidence="3" id="KW-0645">Protease</keyword>
<evidence type="ECO:0000313" key="3">
    <source>
        <dbReference type="EMBL" id="GEA82191.1"/>
    </source>
</evidence>
<protein>
    <submittedName>
        <fullName evidence="3">D-alanyl-D-alanine carboxypeptidase</fullName>
    </submittedName>
</protein>
<organism evidence="3 4">
    <name type="scientific">Cellulomonas uda</name>
    <dbReference type="NCBI Taxonomy" id="1714"/>
    <lineage>
        <taxon>Bacteria</taxon>
        <taxon>Bacillati</taxon>
        <taxon>Actinomycetota</taxon>
        <taxon>Actinomycetes</taxon>
        <taxon>Micrococcales</taxon>
        <taxon>Cellulomonadaceae</taxon>
        <taxon>Cellulomonas</taxon>
    </lineage>
</organism>
<comment type="caution">
    <text evidence="3">The sequence shown here is derived from an EMBL/GenBank/DDBJ whole genome shotgun (WGS) entry which is preliminary data.</text>
</comment>
<comment type="similarity">
    <text evidence="1">Belongs to the peptidase S13 family.</text>
</comment>
<dbReference type="PANTHER" id="PTHR30023:SF0">
    <property type="entry name" value="PENICILLIN-SENSITIVE CARBOXYPEPTIDASE A"/>
    <property type="match status" value="1"/>
</dbReference>
<dbReference type="GO" id="GO:0006508">
    <property type="term" value="P:proteolysis"/>
    <property type="evidence" value="ECO:0007669"/>
    <property type="project" value="InterPro"/>
</dbReference>
<evidence type="ECO:0000256" key="1">
    <source>
        <dbReference type="ARBA" id="ARBA00006096"/>
    </source>
</evidence>
<dbReference type="PRINTS" id="PR00922">
    <property type="entry name" value="DADACBPTASE3"/>
</dbReference>
<keyword evidence="2" id="KW-0378">Hydrolase</keyword>
<dbReference type="AlphaFoldDB" id="A0A4Y3KCP0"/>
<dbReference type="Gene3D" id="3.40.710.10">
    <property type="entry name" value="DD-peptidase/beta-lactamase superfamily"/>
    <property type="match status" value="2"/>
</dbReference>
<dbReference type="GO" id="GO:0000270">
    <property type="term" value="P:peptidoglycan metabolic process"/>
    <property type="evidence" value="ECO:0007669"/>
    <property type="project" value="TreeGrafter"/>
</dbReference>
<sequence length="474" mass="47466">MATGARVVGTTMLVLVLGVGGYVAADAYDVAPGFVTLDPVPPDPAPFPTAPAAVAPPEAEPALGPVAADAPVPASAPVEALVADLVADERLGEGSAVGVLVADELTGQVVAQHGADVAREPASTAKLVTAVAALGTLDPASTFTTSVVRGPGNQVVLVGGGDMMLAPDEGDASVVNGRAGLGDLARAAAKQLRLVGLTEVTLRVDDTLYSGPRTSPGWDEDDLVLGYVAPVAPLAVRIAATKEGVEYPPRSSDPALSAAQVFAARLAEAGVTVTGTVARGGAPSGATVLATVSSAPLQDVVHFFLESSDNTITEVVSRAVALDQGLPASFDGGTQAVLRAVTRLGADTTDAALADASGLAEGSRLTPTTLLDLVQLVADPAHPELRSIAAGMPIGGLTGTLHDRYLTSDARGLVRAKTGSLAGVKGLAGTVLTAQGRQLTFVVLVRHAKETGPWGPRQAIDAFVTALHGCGCQG</sequence>
<gene>
    <name evidence="3" type="ORF">CUD01_26350</name>
</gene>
<dbReference type="InterPro" id="IPR012338">
    <property type="entry name" value="Beta-lactam/transpept-like"/>
</dbReference>
<dbReference type="InterPro" id="IPR000667">
    <property type="entry name" value="Peptidase_S13"/>
</dbReference>
<accession>A0A4Y3KCP0</accession>
<keyword evidence="3" id="KW-0121">Carboxypeptidase</keyword>
<name>A0A4Y3KCP0_CELUD</name>
<evidence type="ECO:0000313" key="4">
    <source>
        <dbReference type="Proteomes" id="UP000315842"/>
    </source>
</evidence>
<reference evidence="3 4" key="1">
    <citation type="submission" date="2019-06" db="EMBL/GenBank/DDBJ databases">
        <title>Whole genome shotgun sequence of Cellulomonas uda NBRC 3747.</title>
        <authorList>
            <person name="Hosoyama A."/>
            <person name="Uohara A."/>
            <person name="Ohji S."/>
            <person name="Ichikawa N."/>
        </authorList>
    </citation>
    <scope>NUCLEOTIDE SEQUENCE [LARGE SCALE GENOMIC DNA]</scope>
    <source>
        <strain evidence="3 4">NBRC 3747</strain>
    </source>
</reference>
<dbReference type="PANTHER" id="PTHR30023">
    <property type="entry name" value="D-ALANYL-D-ALANINE CARBOXYPEPTIDASE"/>
    <property type="match status" value="1"/>
</dbReference>
<dbReference type="RefSeq" id="WP_141321739.1">
    <property type="nucleotide sequence ID" value="NZ_BJLP01000050.1"/>
</dbReference>
<dbReference type="GO" id="GO:0004185">
    <property type="term" value="F:serine-type carboxypeptidase activity"/>
    <property type="evidence" value="ECO:0007669"/>
    <property type="project" value="InterPro"/>
</dbReference>
<dbReference type="SUPFAM" id="SSF56601">
    <property type="entry name" value="beta-lactamase/transpeptidase-like"/>
    <property type="match status" value="1"/>
</dbReference>